<dbReference type="PRINTS" id="PR00455">
    <property type="entry name" value="HTHTETR"/>
</dbReference>
<keyword evidence="1 2" id="KW-0238">DNA-binding</keyword>
<evidence type="ECO:0000313" key="4">
    <source>
        <dbReference type="EMBL" id="CRY78089.1"/>
    </source>
</evidence>
<gene>
    <name evidence="4" type="primary">fadR_6</name>
    <name evidence="4" type="ORF">ERS450000_02744</name>
</gene>
<dbReference type="InterPro" id="IPR009057">
    <property type="entry name" value="Homeodomain-like_sf"/>
</dbReference>
<dbReference type="Pfam" id="PF00440">
    <property type="entry name" value="TetR_N"/>
    <property type="match status" value="1"/>
</dbReference>
<accession>A0A0H5NST8</accession>
<dbReference type="EMBL" id="LN868938">
    <property type="protein sequence ID" value="CRY78089.1"/>
    <property type="molecule type" value="Genomic_DNA"/>
</dbReference>
<dbReference type="InterPro" id="IPR023772">
    <property type="entry name" value="DNA-bd_HTH_TetR-type_CS"/>
</dbReference>
<dbReference type="SUPFAM" id="SSF46689">
    <property type="entry name" value="Homeodomain-like"/>
    <property type="match status" value="1"/>
</dbReference>
<feature type="domain" description="HTH tetR-type" evidence="3">
    <location>
        <begin position="1"/>
        <end position="61"/>
    </location>
</feature>
<dbReference type="PROSITE" id="PS01081">
    <property type="entry name" value="HTH_TETR_1"/>
    <property type="match status" value="1"/>
</dbReference>
<proteinExistence type="predicted"/>
<dbReference type="PROSITE" id="PS50977">
    <property type="entry name" value="HTH_TETR_2"/>
    <property type="match status" value="1"/>
</dbReference>
<protein>
    <submittedName>
        <fullName evidence="4">Fatty acid metabolism regulator protein</fullName>
    </submittedName>
</protein>
<evidence type="ECO:0000256" key="1">
    <source>
        <dbReference type="ARBA" id="ARBA00023125"/>
    </source>
</evidence>
<dbReference type="PANTHER" id="PTHR30055:SF187">
    <property type="entry name" value="TRANSCRIPTIONAL REGULATORY PROTEIN"/>
    <property type="match status" value="1"/>
</dbReference>
<dbReference type="SUPFAM" id="SSF48498">
    <property type="entry name" value="Tetracyclin repressor-like, C-terminal domain"/>
    <property type="match status" value="1"/>
</dbReference>
<dbReference type="KEGG" id="nfr:ERS450000_02744"/>
<organism evidence="4 5">
    <name type="scientific">Nocardia farcinica</name>
    <dbReference type="NCBI Taxonomy" id="37329"/>
    <lineage>
        <taxon>Bacteria</taxon>
        <taxon>Bacillati</taxon>
        <taxon>Actinomycetota</taxon>
        <taxon>Actinomycetes</taxon>
        <taxon>Mycobacteriales</taxon>
        <taxon>Nocardiaceae</taxon>
        <taxon>Nocardia</taxon>
    </lineage>
</organism>
<dbReference type="RefSeq" id="WP_060592817.1">
    <property type="nucleotide sequence ID" value="NZ_CP031418.1"/>
</dbReference>
<dbReference type="GO" id="GO:0003700">
    <property type="term" value="F:DNA-binding transcription factor activity"/>
    <property type="evidence" value="ECO:0007669"/>
    <property type="project" value="TreeGrafter"/>
</dbReference>
<sequence length="233" mass="24863">MSIRDRVLTAALACFAEDGYERTTIARIRERSGVSNGALFHHFPSKEAIAGALYVDAMGSVHEEYRRVLARRPATLADGVGGVLERHLSWVEADPVRARFVYAQGRLDWASEPGERLRAMNAEIGAAWREWLAPFVSRGEARDLPMTVVVAVVTGPAHALAQQWLAGQLPGSLLAFHAALTEAAVAGLSGDPARGSAPASRPVAGLLRLQLVDADGAVVAEGEATTTLTRPDH</sequence>
<dbReference type="Proteomes" id="UP000057820">
    <property type="component" value="Chromosome 1"/>
</dbReference>
<dbReference type="Gene3D" id="1.10.357.10">
    <property type="entry name" value="Tetracycline Repressor, domain 2"/>
    <property type="match status" value="1"/>
</dbReference>
<dbReference type="InterPro" id="IPR050109">
    <property type="entry name" value="HTH-type_TetR-like_transc_reg"/>
</dbReference>
<evidence type="ECO:0000313" key="5">
    <source>
        <dbReference type="Proteomes" id="UP000057820"/>
    </source>
</evidence>
<reference evidence="5" key="1">
    <citation type="submission" date="2015-03" db="EMBL/GenBank/DDBJ databases">
        <authorList>
            <consortium name="Pathogen Informatics"/>
        </authorList>
    </citation>
    <scope>NUCLEOTIDE SEQUENCE [LARGE SCALE GENOMIC DNA]</scope>
    <source>
        <strain evidence="5">NCTC11134</strain>
    </source>
</reference>
<evidence type="ECO:0000259" key="3">
    <source>
        <dbReference type="PROSITE" id="PS50977"/>
    </source>
</evidence>
<evidence type="ECO:0000256" key="2">
    <source>
        <dbReference type="PROSITE-ProRule" id="PRU00335"/>
    </source>
</evidence>
<dbReference type="InterPro" id="IPR001647">
    <property type="entry name" value="HTH_TetR"/>
</dbReference>
<dbReference type="PANTHER" id="PTHR30055">
    <property type="entry name" value="HTH-TYPE TRANSCRIPTIONAL REGULATOR RUTR"/>
    <property type="match status" value="1"/>
</dbReference>
<dbReference type="InterPro" id="IPR036271">
    <property type="entry name" value="Tet_transcr_reg_TetR-rel_C_sf"/>
</dbReference>
<feature type="DNA-binding region" description="H-T-H motif" evidence="2">
    <location>
        <begin position="24"/>
        <end position="43"/>
    </location>
</feature>
<name>A0A0H5NST8_NOCFR</name>
<dbReference type="GO" id="GO:0000976">
    <property type="term" value="F:transcription cis-regulatory region binding"/>
    <property type="evidence" value="ECO:0007669"/>
    <property type="project" value="TreeGrafter"/>
</dbReference>
<dbReference type="AlphaFoldDB" id="A0A0H5NST8"/>